<evidence type="ECO:0000313" key="6">
    <source>
        <dbReference type="EMBL" id="MCU6797068.1"/>
    </source>
</evidence>
<feature type="transmembrane region" description="Helical" evidence="5">
    <location>
        <begin position="143"/>
        <end position="164"/>
    </location>
</feature>
<reference evidence="6 7" key="1">
    <citation type="submission" date="2022-09" db="EMBL/GenBank/DDBJ databases">
        <authorList>
            <person name="Han X.L."/>
            <person name="Wang Q."/>
            <person name="Lu T."/>
        </authorList>
    </citation>
    <scope>NUCLEOTIDE SEQUENCE [LARGE SCALE GENOMIC DNA]</scope>
    <source>
        <strain evidence="6 7">WQ 127069</strain>
    </source>
</reference>
<dbReference type="PANTHER" id="PTHR30249:SF3">
    <property type="entry name" value="MUREIN HYDROLASE EXPORT REGULATOR"/>
    <property type="match status" value="1"/>
</dbReference>
<accession>A0ABT2UQW8</accession>
<sequence>MLALGCLIITIAVYGLSKRLYRAVPKVYLSPILLTPTVVMIVLLLTGVPYETYHIGTEWLSEMIGPATVAMAVPLYKHLAILKKHALTIMVSVCFGSSLAIVSSVWLAKELHLQNQIIDSLALRSTTTPIAMAMTEMLGGTPAITAIFVLMTGLFGMIVGPLIIRLCRIEHEIARGVLFGTSAHTAGTSKAFEFSVVSGSISSVAMIVTAFFTLGTAPLVLLWLL</sequence>
<comment type="subcellular location">
    <subcellularLocation>
        <location evidence="1">Membrane</location>
        <topology evidence="1">Multi-pass membrane protein</topology>
    </subcellularLocation>
</comment>
<feature type="transmembrane region" description="Helical" evidence="5">
    <location>
        <begin position="86"/>
        <end position="107"/>
    </location>
</feature>
<dbReference type="InterPro" id="IPR007300">
    <property type="entry name" value="CidB/LrgB"/>
</dbReference>
<organism evidence="6 7">
    <name type="scientific">Paenibacillus baimaensis</name>
    <dbReference type="NCBI Taxonomy" id="2982185"/>
    <lineage>
        <taxon>Bacteria</taxon>
        <taxon>Bacillati</taxon>
        <taxon>Bacillota</taxon>
        <taxon>Bacilli</taxon>
        <taxon>Bacillales</taxon>
        <taxon>Paenibacillaceae</taxon>
        <taxon>Paenibacillus</taxon>
    </lineage>
</organism>
<name>A0ABT2UQW8_9BACL</name>
<feature type="transmembrane region" description="Helical" evidence="5">
    <location>
        <begin position="27"/>
        <end position="45"/>
    </location>
</feature>
<keyword evidence="2 5" id="KW-0812">Transmembrane</keyword>
<dbReference type="EMBL" id="JAOQIO010000113">
    <property type="protein sequence ID" value="MCU6797068.1"/>
    <property type="molecule type" value="Genomic_DNA"/>
</dbReference>
<evidence type="ECO:0000256" key="5">
    <source>
        <dbReference type="SAM" id="Phobius"/>
    </source>
</evidence>
<comment type="caution">
    <text evidence="6">The sequence shown here is derived from an EMBL/GenBank/DDBJ whole genome shotgun (WGS) entry which is preliminary data.</text>
</comment>
<evidence type="ECO:0000256" key="1">
    <source>
        <dbReference type="ARBA" id="ARBA00004141"/>
    </source>
</evidence>
<keyword evidence="3 5" id="KW-1133">Transmembrane helix</keyword>
<proteinExistence type="predicted"/>
<dbReference type="PANTHER" id="PTHR30249">
    <property type="entry name" value="PUTATIVE SEROTONIN TRANSPORTER"/>
    <property type="match status" value="1"/>
</dbReference>
<dbReference type="Pfam" id="PF04172">
    <property type="entry name" value="LrgB"/>
    <property type="match status" value="1"/>
</dbReference>
<evidence type="ECO:0000256" key="2">
    <source>
        <dbReference type="ARBA" id="ARBA00022692"/>
    </source>
</evidence>
<evidence type="ECO:0000256" key="3">
    <source>
        <dbReference type="ARBA" id="ARBA00022989"/>
    </source>
</evidence>
<feature type="transmembrane region" description="Helical" evidence="5">
    <location>
        <begin position="204"/>
        <end position="224"/>
    </location>
</feature>
<gene>
    <name evidence="6" type="ORF">OB236_33555</name>
</gene>
<protein>
    <submittedName>
        <fullName evidence="6">LrgB family protein</fullName>
    </submittedName>
</protein>
<evidence type="ECO:0000313" key="7">
    <source>
        <dbReference type="Proteomes" id="UP001652445"/>
    </source>
</evidence>
<dbReference type="RefSeq" id="WP_179097579.1">
    <property type="nucleotide sequence ID" value="NZ_JAOQIO010000113.1"/>
</dbReference>
<evidence type="ECO:0000256" key="4">
    <source>
        <dbReference type="ARBA" id="ARBA00023136"/>
    </source>
</evidence>
<keyword evidence="4 5" id="KW-0472">Membrane</keyword>
<dbReference type="Proteomes" id="UP001652445">
    <property type="component" value="Unassembled WGS sequence"/>
</dbReference>
<keyword evidence="7" id="KW-1185">Reference proteome</keyword>